<sequence>MRAAIFAIDTGAYKAKAESAAATALKRLLEQAGFEVKAAGILPQEKEVVESVIKQLADAESVELILTAGATGYQDEDCAAEAVTDAAERLLPGIPEALRAYNLRYSKKAILESMAAGIRNKTLVINLPESAKTAKEDMEYILPEVVQVVENISL</sequence>
<evidence type="ECO:0000259" key="3">
    <source>
        <dbReference type="SMART" id="SM00852"/>
    </source>
</evidence>
<dbReference type="Pfam" id="PF00994">
    <property type="entry name" value="MoCF_biosynth"/>
    <property type="match status" value="1"/>
</dbReference>
<dbReference type="InterPro" id="IPR036425">
    <property type="entry name" value="MoaB/Mog-like_dom_sf"/>
</dbReference>
<comment type="caution">
    <text evidence="4">The sequence shown here is derived from an EMBL/GenBank/DDBJ whole genome shotgun (WGS) entry which is preliminary data.</text>
</comment>
<dbReference type="InterPro" id="IPR051920">
    <property type="entry name" value="MPT_Adenylyltrnsfr/MoaC-Rel"/>
</dbReference>
<dbReference type="PANTHER" id="PTHR43764:SF1">
    <property type="entry name" value="MOLYBDOPTERIN MOLYBDOTRANSFERASE"/>
    <property type="match status" value="1"/>
</dbReference>
<evidence type="ECO:0000256" key="2">
    <source>
        <dbReference type="ARBA" id="ARBA00023150"/>
    </source>
</evidence>
<accession>A0A5M9I1V4</accession>
<reference evidence="4" key="1">
    <citation type="submission" date="2019-07" db="EMBL/GenBank/DDBJ databases">
        <authorList>
            <person name="Wongkuna S."/>
            <person name="Scaria J."/>
        </authorList>
    </citation>
    <scope>NUCLEOTIDE SEQUENCE [LARGE SCALE GENOMIC DNA]</scope>
    <source>
        <strain evidence="4">SW178</strain>
    </source>
</reference>
<dbReference type="EMBL" id="VMSO01000007">
    <property type="protein sequence ID" value="KAA8501719.1"/>
    <property type="molecule type" value="Genomic_DNA"/>
</dbReference>
<keyword evidence="5" id="KW-1185">Reference proteome</keyword>
<keyword evidence="2" id="KW-0501">Molybdenum cofactor biosynthesis</keyword>
<dbReference type="SMART" id="SM00852">
    <property type="entry name" value="MoCF_biosynth"/>
    <property type="match status" value="1"/>
</dbReference>
<evidence type="ECO:0000256" key="1">
    <source>
        <dbReference type="ARBA" id="ARBA00005046"/>
    </source>
</evidence>
<organism evidence="4 5">
    <name type="scientific">Mediterraneibacter catenae</name>
    <dbReference type="NCBI Taxonomy" id="2594882"/>
    <lineage>
        <taxon>Bacteria</taxon>
        <taxon>Bacillati</taxon>
        <taxon>Bacillota</taxon>
        <taxon>Clostridia</taxon>
        <taxon>Lachnospirales</taxon>
        <taxon>Lachnospiraceae</taxon>
        <taxon>Mediterraneibacter</taxon>
    </lineage>
</organism>
<dbReference type="SUPFAM" id="SSF53218">
    <property type="entry name" value="Molybdenum cofactor biosynthesis proteins"/>
    <property type="match status" value="1"/>
</dbReference>
<dbReference type="Proteomes" id="UP000322025">
    <property type="component" value="Unassembled WGS sequence"/>
</dbReference>
<dbReference type="PANTHER" id="PTHR43764">
    <property type="entry name" value="MOLYBDENUM COFACTOR BIOSYNTHESIS"/>
    <property type="match status" value="1"/>
</dbReference>
<dbReference type="Gene3D" id="3.40.980.10">
    <property type="entry name" value="MoaB/Mog-like domain"/>
    <property type="match status" value="1"/>
</dbReference>
<evidence type="ECO:0000313" key="5">
    <source>
        <dbReference type="Proteomes" id="UP000322025"/>
    </source>
</evidence>
<dbReference type="GO" id="GO:0006777">
    <property type="term" value="P:Mo-molybdopterin cofactor biosynthetic process"/>
    <property type="evidence" value="ECO:0007669"/>
    <property type="project" value="UniProtKB-KW"/>
</dbReference>
<feature type="domain" description="MoaB/Mog" evidence="3">
    <location>
        <begin position="4"/>
        <end position="148"/>
    </location>
</feature>
<protein>
    <submittedName>
        <fullName evidence="4">Molybdenum cofactor biosynthesis protein</fullName>
    </submittedName>
</protein>
<dbReference type="OrthoDB" id="9784492at2"/>
<dbReference type="InterPro" id="IPR001453">
    <property type="entry name" value="MoaB/Mog_dom"/>
</dbReference>
<name>A0A5M9I1V4_9FIRM</name>
<gene>
    <name evidence="4" type="ORF">FNY66_07515</name>
</gene>
<dbReference type="AlphaFoldDB" id="A0A5M9I1V4"/>
<comment type="pathway">
    <text evidence="1">Cofactor biosynthesis; molybdopterin biosynthesis.</text>
</comment>
<proteinExistence type="predicted"/>
<evidence type="ECO:0000313" key="4">
    <source>
        <dbReference type="EMBL" id="KAA8501719.1"/>
    </source>
</evidence>